<organism evidence="2 3">
    <name type="scientific">Paenibacillus riograndensis SBR5</name>
    <dbReference type="NCBI Taxonomy" id="1073571"/>
    <lineage>
        <taxon>Bacteria</taxon>
        <taxon>Bacillati</taxon>
        <taxon>Bacillota</taxon>
        <taxon>Bacilli</taxon>
        <taxon>Bacillales</taxon>
        <taxon>Paenibacillaceae</taxon>
        <taxon>Paenibacillus</taxon>
        <taxon>Paenibacillus sonchi group</taxon>
    </lineage>
</organism>
<keyword evidence="1" id="KW-1133">Transmembrane helix</keyword>
<feature type="transmembrane region" description="Helical" evidence="1">
    <location>
        <begin position="126"/>
        <end position="148"/>
    </location>
</feature>
<feature type="transmembrane region" description="Helical" evidence="1">
    <location>
        <begin position="75"/>
        <end position="94"/>
    </location>
</feature>
<evidence type="ECO:0000313" key="3">
    <source>
        <dbReference type="Proteomes" id="UP000033163"/>
    </source>
</evidence>
<sequence length="150" mass="17081">MRNYRIRFSLTGFLLYALQLLPNIIWMLVPPVNDVLTGNSSAYKTLNIIEGLFGVLTVTLMIFLLNKAEGRNRNFYIGLAVLFLAGYYISWIFYYNGVVAPWLLILGIACMPPLYFFFAGLWMKNYVLLVPCAIFGVTHILITCMNYLGA</sequence>
<protein>
    <submittedName>
        <fullName evidence="2">Uncharacterized protein</fullName>
    </submittedName>
</protein>
<dbReference type="Proteomes" id="UP000033163">
    <property type="component" value="Chromosome I"/>
</dbReference>
<name>A0A0E4HAG8_9BACL</name>
<evidence type="ECO:0000256" key="1">
    <source>
        <dbReference type="SAM" id="Phobius"/>
    </source>
</evidence>
<dbReference type="EMBL" id="LN831776">
    <property type="protein sequence ID" value="CQR52008.1"/>
    <property type="molecule type" value="Genomic_DNA"/>
</dbReference>
<dbReference type="RefSeq" id="WP_046501083.1">
    <property type="nucleotide sequence ID" value="NZ_LN831776.1"/>
</dbReference>
<feature type="transmembrane region" description="Helical" evidence="1">
    <location>
        <begin position="41"/>
        <end position="63"/>
    </location>
</feature>
<dbReference type="KEGG" id="pri:PRIO_0597"/>
<gene>
    <name evidence="2" type="ORF">PRIO_0597</name>
</gene>
<feature type="transmembrane region" description="Helical" evidence="1">
    <location>
        <begin position="100"/>
        <end position="119"/>
    </location>
</feature>
<reference evidence="3" key="1">
    <citation type="submission" date="2015-03" db="EMBL/GenBank/DDBJ databases">
        <authorList>
            <person name="Wibberg D."/>
        </authorList>
    </citation>
    <scope>NUCLEOTIDE SEQUENCE [LARGE SCALE GENOMIC DNA]</scope>
</reference>
<feature type="transmembrane region" description="Helical" evidence="1">
    <location>
        <begin position="12"/>
        <end position="29"/>
    </location>
</feature>
<proteinExistence type="predicted"/>
<dbReference type="AlphaFoldDB" id="A0A0E4HAG8"/>
<dbReference type="PATRIC" id="fig|1073571.4.peg.614"/>
<keyword evidence="1" id="KW-0472">Membrane</keyword>
<keyword evidence="1" id="KW-0812">Transmembrane</keyword>
<evidence type="ECO:0000313" key="2">
    <source>
        <dbReference type="EMBL" id="CQR52008.1"/>
    </source>
</evidence>
<accession>A0A0E4HAG8</accession>
<dbReference type="HOGENOM" id="CLU_145341_0_0_9"/>